<evidence type="ECO:0000256" key="1">
    <source>
        <dbReference type="ARBA" id="ARBA00022801"/>
    </source>
</evidence>
<dbReference type="Gene3D" id="3.30.420.40">
    <property type="match status" value="1"/>
</dbReference>
<evidence type="ECO:0000259" key="3">
    <source>
        <dbReference type="Pfam" id="PF21447"/>
    </source>
</evidence>
<dbReference type="SUPFAM" id="SSF109604">
    <property type="entry name" value="HD-domain/PDEase-like"/>
    <property type="match status" value="1"/>
</dbReference>
<name>A0A517N6M4_9BACT</name>
<gene>
    <name evidence="4" type="primary">ppx</name>
    <name evidence="4" type="ORF">K227x_11490</name>
</gene>
<dbReference type="InterPro" id="IPR030673">
    <property type="entry name" value="PyroPPase_GppA_Ppx"/>
</dbReference>
<dbReference type="KEGG" id="rlc:K227x_11490"/>
<dbReference type="InterPro" id="IPR048950">
    <property type="entry name" value="Ppx_GppA_C"/>
</dbReference>
<dbReference type="PIRSF" id="PIRSF001267">
    <property type="entry name" value="Pyrophosphatase_GppA_Ppx"/>
    <property type="match status" value="1"/>
</dbReference>
<dbReference type="InterPro" id="IPR003695">
    <property type="entry name" value="Ppx_GppA_N"/>
</dbReference>
<protein>
    <submittedName>
        <fullName evidence="4">Exopolyphosphatase</fullName>
        <ecNumber evidence="4">3.6.1.11</ecNumber>
    </submittedName>
</protein>
<evidence type="ECO:0000313" key="4">
    <source>
        <dbReference type="EMBL" id="QDT02771.1"/>
    </source>
</evidence>
<dbReference type="Pfam" id="PF21447">
    <property type="entry name" value="Ppx-GppA_III"/>
    <property type="match status" value="1"/>
</dbReference>
<dbReference type="CDD" id="cd24006">
    <property type="entry name" value="ASKHA_NBD_PPX_GppA"/>
    <property type="match status" value="1"/>
</dbReference>
<dbReference type="InterPro" id="IPR043129">
    <property type="entry name" value="ATPase_NBD"/>
</dbReference>
<dbReference type="EMBL" id="CP036525">
    <property type="protein sequence ID" value="QDT02771.1"/>
    <property type="molecule type" value="Genomic_DNA"/>
</dbReference>
<dbReference type="GO" id="GO:0004309">
    <property type="term" value="F:exopolyphosphatase activity"/>
    <property type="evidence" value="ECO:0007669"/>
    <property type="project" value="UniProtKB-EC"/>
</dbReference>
<evidence type="ECO:0000259" key="2">
    <source>
        <dbReference type="Pfam" id="PF02541"/>
    </source>
</evidence>
<organism evidence="4 5">
    <name type="scientific">Rubripirellula lacrimiformis</name>
    <dbReference type="NCBI Taxonomy" id="1930273"/>
    <lineage>
        <taxon>Bacteria</taxon>
        <taxon>Pseudomonadati</taxon>
        <taxon>Planctomycetota</taxon>
        <taxon>Planctomycetia</taxon>
        <taxon>Pirellulales</taxon>
        <taxon>Pirellulaceae</taxon>
        <taxon>Rubripirellula</taxon>
    </lineage>
</organism>
<dbReference type="PANTHER" id="PTHR30005">
    <property type="entry name" value="EXOPOLYPHOSPHATASE"/>
    <property type="match status" value="1"/>
</dbReference>
<dbReference type="EC" id="3.6.1.11" evidence="4"/>
<feature type="domain" description="Ppx/GppA phosphatase N-terminal" evidence="2">
    <location>
        <begin position="50"/>
        <end position="328"/>
    </location>
</feature>
<evidence type="ECO:0000313" key="5">
    <source>
        <dbReference type="Proteomes" id="UP000318538"/>
    </source>
</evidence>
<keyword evidence="1 4" id="KW-0378">Hydrolase</keyword>
<dbReference type="Gene3D" id="1.10.3210.10">
    <property type="entry name" value="Hypothetical protein af1432"/>
    <property type="match status" value="1"/>
</dbReference>
<dbReference type="Pfam" id="PF02541">
    <property type="entry name" value="Ppx-GppA"/>
    <property type="match status" value="1"/>
</dbReference>
<dbReference type="Gene3D" id="3.30.420.150">
    <property type="entry name" value="Exopolyphosphatase. Domain 2"/>
    <property type="match status" value="1"/>
</dbReference>
<dbReference type="AlphaFoldDB" id="A0A517N6M4"/>
<dbReference type="InterPro" id="IPR050273">
    <property type="entry name" value="GppA/Ppx_hydrolase"/>
</dbReference>
<sequence length="533" mass="59341">MTQPIATSPFENASVTAADASPRTVAVIDIGATSIRMAIAEIYPDGQSRTLETLVQSVELGHEAFDNRRLSRRSIEKSASVLKRYKRVLREYGVTSPKDVRVVATTAVREALNRLAFADRIFVATGFNVDSIDEAEVNRITYMGVMPHLRAHPDLADGKSIVVEVGGGNTEMLIVRGGNVLHSQSFRLGSLRLLKTLEGVRASAVRRRAMLESHIRRTLSQITDAIKRDTAIHLIALGGDMRFAAHQLLDDWDGNSLAEVPTARLAKLTEKLMSLSEDKIVKRYDASFIEAETVGPALLAYTLLAKHFDLPHVYVCDTNLRDGLIHDMAVGGSWTADFRNQIVRSAISLGRKFDFDETHARNVAELSRKLFDQLQDEHQLDSRHEVVLFVAALLHEIGMMVNVRSNHKHALYLIRYSELFGLSRDELLQVGLVARYQRRAYPQPSHEGYGTLPQQERVVVSKLAAILRLAIALDDTRSGRVREINCVADAKHLVINVPGLDDVSLEQMAMRENSGMFRDVFGLPVILRAGKLE</sequence>
<dbReference type="PANTHER" id="PTHR30005:SF0">
    <property type="entry name" value="RETROGRADE REGULATION PROTEIN 2"/>
    <property type="match status" value="1"/>
</dbReference>
<proteinExistence type="predicted"/>
<feature type="domain" description="Ppx/GppA phosphatase C-terminal" evidence="3">
    <location>
        <begin position="344"/>
        <end position="497"/>
    </location>
</feature>
<accession>A0A517N6M4</accession>
<dbReference type="OrthoDB" id="9807195at2"/>
<dbReference type="Proteomes" id="UP000318538">
    <property type="component" value="Chromosome"/>
</dbReference>
<reference evidence="4 5" key="1">
    <citation type="submission" date="2019-02" db="EMBL/GenBank/DDBJ databases">
        <title>Deep-cultivation of Planctomycetes and their phenomic and genomic characterization uncovers novel biology.</title>
        <authorList>
            <person name="Wiegand S."/>
            <person name="Jogler M."/>
            <person name="Boedeker C."/>
            <person name="Pinto D."/>
            <person name="Vollmers J."/>
            <person name="Rivas-Marin E."/>
            <person name="Kohn T."/>
            <person name="Peeters S.H."/>
            <person name="Heuer A."/>
            <person name="Rast P."/>
            <person name="Oberbeckmann S."/>
            <person name="Bunk B."/>
            <person name="Jeske O."/>
            <person name="Meyerdierks A."/>
            <person name="Storesund J.E."/>
            <person name="Kallscheuer N."/>
            <person name="Luecker S."/>
            <person name="Lage O.M."/>
            <person name="Pohl T."/>
            <person name="Merkel B.J."/>
            <person name="Hornburger P."/>
            <person name="Mueller R.-W."/>
            <person name="Bruemmer F."/>
            <person name="Labrenz M."/>
            <person name="Spormann A.M."/>
            <person name="Op den Camp H."/>
            <person name="Overmann J."/>
            <person name="Amann R."/>
            <person name="Jetten M.S.M."/>
            <person name="Mascher T."/>
            <person name="Medema M.H."/>
            <person name="Devos D.P."/>
            <person name="Kaster A.-K."/>
            <person name="Ovreas L."/>
            <person name="Rohde M."/>
            <person name="Galperin M.Y."/>
            <person name="Jogler C."/>
        </authorList>
    </citation>
    <scope>NUCLEOTIDE SEQUENCE [LARGE SCALE GENOMIC DNA]</scope>
    <source>
        <strain evidence="4 5">K22_7</strain>
    </source>
</reference>
<dbReference type="SUPFAM" id="SSF53067">
    <property type="entry name" value="Actin-like ATPase domain"/>
    <property type="match status" value="2"/>
</dbReference>
<keyword evidence="5" id="KW-1185">Reference proteome</keyword>